<evidence type="ECO:0000313" key="2">
    <source>
        <dbReference type="Proteomes" id="UP001165190"/>
    </source>
</evidence>
<dbReference type="EMBL" id="BSYR01000003">
    <property type="protein sequence ID" value="GMI64166.1"/>
    <property type="molecule type" value="Genomic_DNA"/>
</dbReference>
<dbReference type="InterPro" id="IPR036188">
    <property type="entry name" value="FAD/NAD-bd_sf"/>
</dbReference>
<dbReference type="PANTHER" id="PTHR42923:SF17">
    <property type="entry name" value="AMINE OXIDASE DOMAIN-CONTAINING PROTEIN"/>
    <property type="match status" value="1"/>
</dbReference>
<dbReference type="InterPro" id="IPR050464">
    <property type="entry name" value="Zeta_carotene_desat/Oxidored"/>
</dbReference>
<organism evidence="1 2">
    <name type="scientific">Hibiscus trionum</name>
    <name type="common">Flower of an hour</name>
    <dbReference type="NCBI Taxonomy" id="183268"/>
    <lineage>
        <taxon>Eukaryota</taxon>
        <taxon>Viridiplantae</taxon>
        <taxon>Streptophyta</taxon>
        <taxon>Embryophyta</taxon>
        <taxon>Tracheophyta</taxon>
        <taxon>Spermatophyta</taxon>
        <taxon>Magnoliopsida</taxon>
        <taxon>eudicotyledons</taxon>
        <taxon>Gunneridae</taxon>
        <taxon>Pentapetalae</taxon>
        <taxon>rosids</taxon>
        <taxon>malvids</taxon>
        <taxon>Malvales</taxon>
        <taxon>Malvaceae</taxon>
        <taxon>Malvoideae</taxon>
        <taxon>Hibiscus</taxon>
    </lineage>
</organism>
<name>A0A9W7GU82_HIBTR</name>
<dbReference type="PANTHER" id="PTHR42923">
    <property type="entry name" value="PROTOPORPHYRINOGEN OXIDASE"/>
    <property type="match status" value="1"/>
</dbReference>
<sequence length="80" mass="8773">MKVAVVGGGISGLVSAYVLTKQGANVVLYEKQGCLGGHSKTVRFDGIDLDLGLMVFNRVSFHLFSNFLMLLATQHSRFRR</sequence>
<proteinExistence type="predicted"/>
<dbReference type="GO" id="GO:0016491">
    <property type="term" value="F:oxidoreductase activity"/>
    <property type="evidence" value="ECO:0007669"/>
    <property type="project" value="TreeGrafter"/>
</dbReference>
<evidence type="ECO:0008006" key="3">
    <source>
        <dbReference type="Google" id="ProtNLM"/>
    </source>
</evidence>
<dbReference type="Proteomes" id="UP001165190">
    <property type="component" value="Unassembled WGS sequence"/>
</dbReference>
<keyword evidence="2" id="KW-1185">Reference proteome</keyword>
<evidence type="ECO:0000313" key="1">
    <source>
        <dbReference type="EMBL" id="GMI64166.1"/>
    </source>
</evidence>
<accession>A0A9W7GU82</accession>
<dbReference type="Gene3D" id="3.50.50.60">
    <property type="entry name" value="FAD/NAD(P)-binding domain"/>
    <property type="match status" value="1"/>
</dbReference>
<protein>
    <recommendedName>
        <fullName evidence="3">Amine oxidase domain-containing protein</fullName>
    </recommendedName>
</protein>
<comment type="caution">
    <text evidence="1">The sequence shown here is derived from an EMBL/GenBank/DDBJ whole genome shotgun (WGS) entry which is preliminary data.</text>
</comment>
<dbReference type="OrthoDB" id="999414at2759"/>
<dbReference type="AlphaFoldDB" id="A0A9W7GU82"/>
<gene>
    <name evidence="1" type="ORF">HRI_000085900</name>
</gene>
<dbReference type="SUPFAM" id="SSF51905">
    <property type="entry name" value="FAD/NAD(P)-binding domain"/>
    <property type="match status" value="1"/>
</dbReference>
<dbReference type="Pfam" id="PF13450">
    <property type="entry name" value="NAD_binding_8"/>
    <property type="match status" value="1"/>
</dbReference>
<dbReference type="PRINTS" id="PR00419">
    <property type="entry name" value="ADXRDTASE"/>
</dbReference>
<reference evidence="1" key="1">
    <citation type="submission" date="2023-05" db="EMBL/GenBank/DDBJ databases">
        <title>Genome and transcriptome analyses reveal genes involved in the formation of fine ridges on petal epidermal cells in Hibiscus trionum.</title>
        <authorList>
            <person name="Koshimizu S."/>
            <person name="Masuda S."/>
            <person name="Ishii T."/>
            <person name="Shirasu K."/>
            <person name="Hoshino A."/>
            <person name="Arita M."/>
        </authorList>
    </citation>
    <scope>NUCLEOTIDE SEQUENCE</scope>
    <source>
        <strain evidence="1">Hamamatsu line</strain>
    </source>
</reference>